<reference evidence="3 4" key="1">
    <citation type="submission" date="2019-03" db="EMBL/GenBank/DDBJ databases">
        <title>Sequencing the genomes of 1000 actinobacteria strains.</title>
        <authorList>
            <person name="Klenk H.-P."/>
        </authorList>
    </citation>
    <scope>NUCLEOTIDE SEQUENCE [LARGE SCALE GENOMIC DNA]</scope>
    <source>
        <strain evidence="3 4">DSM 18936</strain>
    </source>
</reference>
<keyword evidence="2" id="KW-0560">Oxidoreductase</keyword>
<comment type="caution">
    <text evidence="3">The sequence shown here is derived from an EMBL/GenBank/DDBJ whole genome shotgun (WGS) entry which is preliminary data.</text>
</comment>
<protein>
    <submittedName>
        <fullName evidence="3">3-oxoacyl-[acyl-carrier protein] reductase</fullName>
    </submittedName>
</protein>
<dbReference type="SUPFAM" id="SSF51735">
    <property type="entry name" value="NAD(P)-binding Rossmann-fold domains"/>
    <property type="match status" value="1"/>
</dbReference>
<dbReference type="Gene3D" id="3.40.50.720">
    <property type="entry name" value="NAD(P)-binding Rossmann-like Domain"/>
    <property type="match status" value="1"/>
</dbReference>
<keyword evidence="4" id="KW-1185">Reference proteome</keyword>
<gene>
    <name evidence="3" type="ORF">BDK89_0104</name>
</gene>
<evidence type="ECO:0000313" key="4">
    <source>
        <dbReference type="Proteomes" id="UP000294558"/>
    </source>
</evidence>
<organism evidence="3 4">
    <name type="scientific">Ilumatobacter fluminis</name>
    <dbReference type="NCBI Taxonomy" id="467091"/>
    <lineage>
        <taxon>Bacteria</taxon>
        <taxon>Bacillati</taxon>
        <taxon>Actinomycetota</taxon>
        <taxon>Acidimicrobiia</taxon>
        <taxon>Acidimicrobiales</taxon>
        <taxon>Ilumatobacteraceae</taxon>
        <taxon>Ilumatobacter</taxon>
    </lineage>
</organism>
<dbReference type="AlphaFoldDB" id="A0A4R7HVJ9"/>
<name>A0A4R7HVJ9_9ACTN</name>
<dbReference type="Proteomes" id="UP000294558">
    <property type="component" value="Unassembled WGS sequence"/>
</dbReference>
<dbReference type="EMBL" id="SOAU01000001">
    <property type="protein sequence ID" value="TDT14549.1"/>
    <property type="molecule type" value="Genomic_DNA"/>
</dbReference>
<evidence type="ECO:0000256" key="2">
    <source>
        <dbReference type="ARBA" id="ARBA00023002"/>
    </source>
</evidence>
<evidence type="ECO:0000256" key="1">
    <source>
        <dbReference type="ARBA" id="ARBA00006484"/>
    </source>
</evidence>
<dbReference type="PANTHER" id="PTHR43477">
    <property type="entry name" value="DIHYDROANTICAPSIN 7-DEHYDROGENASE"/>
    <property type="match status" value="1"/>
</dbReference>
<comment type="similarity">
    <text evidence="1">Belongs to the short-chain dehydrogenases/reductases (SDR) family.</text>
</comment>
<accession>A0A4R7HVJ9</accession>
<dbReference type="PRINTS" id="PR00081">
    <property type="entry name" value="GDHRDH"/>
</dbReference>
<dbReference type="GO" id="GO:0016491">
    <property type="term" value="F:oxidoreductase activity"/>
    <property type="evidence" value="ECO:0007669"/>
    <property type="project" value="UniProtKB-KW"/>
</dbReference>
<sequence length="244" mass="25766">MGRVALIADTSFYVGPHIARLLAGRGHDLVVAAPEDGLVEELVAMGATVEVFPDRVRLADPDAATALVQAGLDRFGHVDAAVAFTGRVVTGSFLSSTADDLDAAVRGCVVEPYHFLRSVVPHMVEREQGQVLVFTSAAGSKPTPNAPLYSSARAAANMMVRNVAAEVAPTGVQVNAIGTNFMDFPEFRRASGADDPDVRARIESAVPLRRLGTMEECAAFSMPFIDGTSTFTTGQIVNYAGGWV</sequence>
<dbReference type="InterPro" id="IPR051122">
    <property type="entry name" value="SDR_DHRS6-like"/>
</dbReference>
<dbReference type="Pfam" id="PF13561">
    <property type="entry name" value="adh_short_C2"/>
    <property type="match status" value="1"/>
</dbReference>
<evidence type="ECO:0000313" key="3">
    <source>
        <dbReference type="EMBL" id="TDT14549.1"/>
    </source>
</evidence>
<dbReference type="RefSeq" id="WP_133867088.1">
    <property type="nucleotide sequence ID" value="NZ_SOAU01000001.1"/>
</dbReference>
<proteinExistence type="inferred from homology"/>
<dbReference type="PANTHER" id="PTHR43477:SF1">
    <property type="entry name" value="DIHYDROANTICAPSIN 7-DEHYDROGENASE"/>
    <property type="match status" value="1"/>
</dbReference>
<dbReference type="InterPro" id="IPR036291">
    <property type="entry name" value="NAD(P)-bd_dom_sf"/>
</dbReference>
<dbReference type="OrthoDB" id="9797538at2"/>
<dbReference type="InterPro" id="IPR002347">
    <property type="entry name" value="SDR_fam"/>
</dbReference>